<dbReference type="InterPro" id="IPR045863">
    <property type="entry name" value="CorA_TM1_TM2"/>
</dbReference>
<dbReference type="GO" id="GO:0005886">
    <property type="term" value="C:plasma membrane"/>
    <property type="evidence" value="ECO:0007669"/>
    <property type="project" value="UniProtKB-SubCell"/>
</dbReference>
<evidence type="ECO:0000256" key="4">
    <source>
        <dbReference type="ARBA" id="ARBA00022475"/>
    </source>
</evidence>
<evidence type="ECO:0000256" key="3">
    <source>
        <dbReference type="ARBA" id="ARBA00022448"/>
    </source>
</evidence>
<feature type="transmembrane region" description="Helical" evidence="8">
    <location>
        <begin position="284"/>
        <end position="305"/>
    </location>
</feature>
<dbReference type="GO" id="GO:0050897">
    <property type="term" value="F:cobalt ion binding"/>
    <property type="evidence" value="ECO:0007669"/>
    <property type="project" value="TreeGrafter"/>
</dbReference>
<comment type="subcellular location">
    <subcellularLocation>
        <location evidence="1">Cell membrane</location>
        <topology evidence="1">Multi-pass membrane protein</topology>
    </subcellularLocation>
</comment>
<dbReference type="Proteomes" id="UP000272464">
    <property type="component" value="Unassembled WGS sequence"/>
</dbReference>
<evidence type="ECO:0000256" key="8">
    <source>
        <dbReference type="SAM" id="Phobius"/>
    </source>
</evidence>
<dbReference type="GO" id="GO:0015095">
    <property type="term" value="F:magnesium ion transmembrane transporter activity"/>
    <property type="evidence" value="ECO:0007669"/>
    <property type="project" value="TreeGrafter"/>
</dbReference>
<dbReference type="InterPro" id="IPR045861">
    <property type="entry name" value="CorA_cytoplasmic_dom"/>
</dbReference>
<sequence>MKITSKAHQEWTMEQGWKWIDLNIENWDTAEIKEIEERYHLADEWLHEIPRVKTSYLSVRLTDNDRPIIFGTLLYSVKLEIDSSESCSKFHFFLSDEVFITINLDEDTRAIMTSEERLKVLRRCSHPSDGLFILGRTLIHYFHTGMDNFEANLRRVEDTMRKRNKKNIMDRILNARFELLYWHNLFIPFQELLTASREAYLDEIDSSMYFKRYYYRLERVEQLFFHYEREIDTLISIDDAISAFRGNEITKTLTIIASIFTPATVIGAIWGMNFDYLPWIKTGVWGFALIMAIILLSTIGLGIWLKAKGWTGDLLEVEDEESNL</sequence>
<evidence type="ECO:0000256" key="2">
    <source>
        <dbReference type="ARBA" id="ARBA00009765"/>
    </source>
</evidence>
<dbReference type="SUPFAM" id="SSF144083">
    <property type="entry name" value="Magnesium transport protein CorA, transmembrane region"/>
    <property type="match status" value="1"/>
</dbReference>
<dbReference type="GO" id="GO:0015087">
    <property type="term" value="F:cobalt ion transmembrane transporter activity"/>
    <property type="evidence" value="ECO:0007669"/>
    <property type="project" value="TreeGrafter"/>
</dbReference>
<protein>
    <submittedName>
        <fullName evidence="9">Magnesium transporter</fullName>
    </submittedName>
</protein>
<gene>
    <name evidence="9" type="ORF">EJP77_16130</name>
</gene>
<keyword evidence="4" id="KW-1003">Cell membrane</keyword>
<keyword evidence="10" id="KW-1185">Reference proteome</keyword>
<evidence type="ECO:0000256" key="7">
    <source>
        <dbReference type="ARBA" id="ARBA00023136"/>
    </source>
</evidence>
<dbReference type="CDD" id="cd12821">
    <property type="entry name" value="EcCorA_ZntB-like"/>
    <property type="match status" value="1"/>
</dbReference>
<comment type="similarity">
    <text evidence="2">Belongs to the CorA metal ion transporter (MIT) (TC 1.A.35) family.</text>
</comment>
<keyword evidence="3" id="KW-0813">Transport</keyword>
<evidence type="ECO:0000256" key="6">
    <source>
        <dbReference type="ARBA" id="ARBA00022989"/>
    </source>
</evidence>
<dbReference type="InterPro" id="IPR002523">
    <property type="entry name" value="MgTranspt_CorA/ZnTranspt_ZntB"/>
</dbReference>
<dbReference type="SUPFAM" id="SSF143865">
    <property type="entry name" value="CorA soluble domain-like"/>
    <property type="match status" value="1"/>
</dbReference>
<dbReference type="PANTHER" id="PTHR46494">
    <property type="entry name" value="CORA FAMILY METAL ION TRANSPORTER (EUROFUNG)"/>
    <property type="match status" value="1"/>
</dbReference>
<keyword evidence="6 8" id="KW-1133">Transmembrane helix</keyword>
<organism evidence="9 10">
    <name type="scientific">Paenibacillus zeisoli</name>
    <dbReference type="NCBI Taxonomy" id="2496267"/>
    <lineage>
        <taxon>Bacteria</taxon>
        <taxon>Bacillati</taxon>
        <taxon>Bacillota</taxon>
        <taxon>Bacilli</taxon>
        <taxon>Bacillales</taxon>
        <taxon>Paenibacillaceae</taxon>
        <taxon>Paenibacillus</taxon>
    </lineage>
</organism>
<proteinExistence type="inferred from homology"/>
<dbReference type="OrthoDB" id="9803416at2"/>
<dbReference type="PANTHER" id="PTHR46494:SF2">
    <property type="entry name" value="MAGNESIUM TRANSPORT PROTEIN CORA"/>
    <property type="match status" value="1"/>
</dbReference>
<dbReference type="Gene3D" id="1.20.58.340">
    <property type="entry name" value="Magnesium transport protein CorA, transmembrane region"/>
    <property type="match status" value="2"/>
</dbReference>
<reference evidence="9 10" key="1">
    <citation type="submission" date="2018-12" db="EMBL/GenBank/DDBJ databases">
        <authorList>
            <person name="Sun L."/>
            <person name="Chen Z."/>
        </authorList>
    </citation>
    <scope>NUCLEOTIDE SEQUENCE [LARGE SCALE GENOMIC DNA]</scope>
    <source>
        <strain evidence="9 10">3-5-3</strain>
    </source>
</reference>
<accession>A0A3S1JLU6</accession>
<keyword evidence="5 8" id="KW-0812">Transmembrane</keyword>
<comment type="caution">
    <text evidence="9">The sequence shown here is derived from an EMBL/GenBank/DDBJ whole genome shotgun (WGS) entry which is preliminary data.</text>
</comment>
<dbReference type="AlphaFoldDB" id="A0A3S1JLU6"/>
<dbReference type="EMBL" id="RZNX01000008">
    <property type="protein sequence ID" value="RUT28934.1"/>
    <property type="molecule type" value="Genomic_DNA"/>
</dbReference>
<dbReference type="Pfam" id="PF01544">
    <property type="entry name" value="CorA"/>
    <property type="match status" value="1"/>
</dbReference>
<dbReference type="GO" id="GO:0000287">
    <property type="term" value="F:magnesium ion binding"/>
    <property type="evidence" value="ECO:0007669"/>
    <property type="project" value="TreeGrafter"/>
</dbReference>
<evidence type="ECO:0000256" key="1">
    <source>
        <dbReference type="ARBA" id="ARBA00004651"/>
    </source>
</evidence>
<name>A0A3S1JLU6_9BACL</name>
<feature type="transmembrane region" description="Helical" evidence="8">
    <location>
        <begin position="253"/>
        <end position="272"/>
    </location>
</feature>
<dbReference type="RefSeq" id="WP_127200282.1">
    <property type="nucleotide sequence ID" value="NZ_RZNX01000008.1"/>
</dbReference>
<evidence type="ECO:0000256" key="5">
    <source>
        <dbReference type="ARBA" id="ARBA00022692"/>
    </source>
</evidence>
<evidence type="ECO:0000313" key="10">
    <source>
        <dbReference type="Proteomes" id="UP000272464"/>
    </source>
</evidence>
<keyword evidence="7 8" id="KW-0472">Membrane</keyword>
<evidence type="ECO:0000313" key="9">
    <source>
        <dbReference type="EMBL" id="RUT28934.1"/>
    </source>
</evidence>